<dbReference type="InterPro" id="IPR045864">
    <property type="entry name" value="aa-tRNA-synth_II/BPL/LPL"/>
</dbReference>
<comment type="caution">
    <text evidence="14">The sequence shown here is derived from an EMBL/GenBank/DDBJ whole genome shotgun (WGS) entry which is preliminary data.</text>
</comment>
<comment type="catalytic activity">
    <reaction evidence="11">
        <text>tRNA(Lys) + L-lysine + ATP = L-lysyl-tRNA(Lys) + AMP + diphosphate</text>
        <dbReference type="Rhea" id="RHEA:20792"/>
        <dbReference type="Rhea" id="RHEA-COMP:9696"/>
        <dbReference type="Rhea" id="RHEA-COMP:9697"/>
        <dbReference type="ChEBI" id="CHEBI:30616"/>
        <dbReference type="ChEBI" id="CHEBI:32551"/>
        <dbReference type="ChEBI" id="CHEBI:33019"/>
        <dbReference type="ChEBI" id="CHEBI:78442"/>
        <dbReference type="ChEBI" id="CHEBI:78529"/>
        <dbReference type="ChEBI" id="CHEBI:456215"/>
        <dbReference type="EC" id="6.1.1.6"/>
    </reaction>
</comment>
<dbReference type="EC" id="6.1.1.6" evidence="3"/>
<name>A0A4Z1SPJ6_GIAMU</name>
<dbReference type="SUPFAM" id="SSF50249">
    <property type="entry name" value="Nucleic acid-binding proteins"/>
    <property type="match status" value="1"/>
</dbReference>
<dbReference type="SUPFAM" id="SSF55681">
    <property type="entry name" value="Class II aaRS and biotin synthetases"/>
    <property type="match status" value="1"/>
</dbReference>
<evidence type="ECO:0000256" key="5">
    <source>
        <dbReference type="ARBA" id="ARBA00022598"/>
    </source>
</evidence>
<dbReference type="NCBIfam" id="TIGR00499">
    <property type="entry name" value="lysS_bact"/>
    <property type="match status" value="1"/>
</dbReference>
<keyword evidence="9 14" id="KW-0030">Aminoacyl-tRNA synthetase</keyword>
<evidence type="ECO:0000313" key="15">
    <source>
        <dbReference type="Proteomes" id="UP000315496"/>
    </source>
</evidence>
<evidence type="ECO:0000256" key="12">
    <source>
        <dbReference type="SAM" id="MobiDB-lite"/>
    </source>
</evidence>
<dbReference type="InterPro" id="IPR006195">
    <property type="entry name" value="aa-tRNA-synth_II"/>
</dbReference>
<reference evidence="14 15" key="1">
    <citation type="submission" date="2019-05" db="EMBL/GenBank/DDBJ databases">
        <title>The compact genome of Giardia muris reveals important steps in the evolution of intestinal protozoan parasites.</title>
        <authorList>
            <person name="Xu F."/>
            <person name="Jimenez-Gonzalez A."/>
            <person name="Einarsson E."/>
            <person name="Astvaldsson A."/>
            <person name="Peirasmaki D."/>
            <person name="Eckmann L."/>
            <person name="Andersson J.O."/>
            <person name="Svard S.G."/>
            <person name="Jerlstrom-Hultqvist J."/>
        </authorList>
    </citation>
    <scope>NUCLEOTIDE SEQUENCE [LARGE SCALE GENOMIC DNA]</scope>
    <source>
        <strain evidence="14 15">Roberts-Thomson</strain>
    </source>
</reference>
<comment type="subcellular location">
    <subcellularLocation>
        <location evidence="1">Cytoplasm</location>
    </subcellularLocation>
</comment>
<dbReference type="EMBL" id="VDLU01000003">
    <property type="protein sequence ID" value="TNJ27742.1"/>
    <property type="molecule type" value="Genomic_DNA"/>
</dbReference>
<dbReference type="Proteomes" id="UP000315496">
    <property type="component" value="Chromosome 3"/>
</dbReference>
<dbReference type="VEuPathDB" id="GiardiaDB:GMRT_14916"/>
<dbReference type="InterPro" id="IPR018149">
    <property type="entry name" value="Lys-tRNA-synth_II_C"/>
</dbReference>
<dbReference type="GO" id="GO:0004824">
    <property type="term" value="F:lysine-tRNA ligase activity"/>
    <property type="evidence" value="ECO:0007669"/>
    <property type="project" value="UniProtKB-EC"/>
</dbReference>
<keyword evidence="7" id="KW-0067">ATP-binding</keyword>
<keyword evidence="4" id="KW-0963">Cytoplasm</keyword>
<dbReference type="GO" id="GO:0005829">
    <property type="term" value="C:cytosol"/>
    <property type="evidence" value="ECO:0007669"/>
    <property type="project" value="TreeGrafter"/>
</dbReference>
<keyword evidence="8" id="KW-0648">Protein biosynthesis</keyword>
<evidence type="ECO:0000256" key="9">
    <source>
        <dbReference type="ARBA" id="ARBA00023146"/>
    </source>
</evidence>
<evidence type="ECO:0000259" key="13">
    <source>
        <dbReference type="PROSITE" id="PS50862"/>
    </source>
</evidence>
<accession>A0A4Z1SPJ6</accession>
<keyword evidence="5" id="KW-0436">Ligase</keyword>
<dbReference type="InterPro" id="IPR002313">
    <property type="entry name" value="Lys-tRNA-ligase_II"/>
</dbReference>
<feature type="compositionally biased region" description="Basic and acidic residues" evidence="12">
    <location>
        <begin position="15"/>
        <end position="48"/>
    </location>
</feature>
<dbReference type="InterPro" id="IPR044136">
    <property type="entry name" value="Lys-tRNA-ligase_II_N"/>
</dbReference>
<evidence type="ECO:0000256" key="3">
    <source>
        <dbReference type="ARBA" id="ARBA00013166"/>
    </source>
</evidence>
<evidence type="ECO:0000256" key="10">
    <source>
        <dbReference type="ARBA" id="ARBA00030563"/>
    </source>
</evidence>
<dbReference type="AlphaFoldDB" id="A0A4Z1SPJ6"/>
<dbReference type="PANTHER" id="PTHR42918">
    <property type="entry name" value="LYSYL-TRNA SYNTHETASE"/>
    <property type="match status" value="1"/>
</dbReference>
<feature type="domain" description="Aminoacyl-transfer RNA synthetases class-II family profile" evidence="13">
    <location>
        <begin position="239"/>
        <end position="572"/>
    </location>
</feature>
<dbReference type="PANTHER" id="PTHR42918:SF9">
    <property type="entry name" value="LYSINE--TRNA LIGASE"/>
    <property type="match status" value="1"/>
</dbReference>
<dbReference type="PRINTS" id="PR00982">
    <property type="entry name" value="TRNASYNTHLYS"/>
</dbReference>
<evidence type="ECO:0000256" key="2">
    <source>
        <dbReference type="ARBA" id="ARBA00008226"/>
    </source>
</evidence>
<organism evidence="14 15">
    <name type="scientific">Giardia muris</name>
    <dbReference type="NCBI Taxonomy" id="5742"/>
    <lineage>
        <taxon>Eukaryota</taxon>
        <taxon>Metamonada</taxon>
        <taxon>Diplomonadida</taxon>
        <taxon>Hexamitidae</taxon>
        <taxon>Giardiinae</taxon>
        <taxon>Giardia</taxon>
    </lineage>
</organism>
<gene>
    <name evidence="14" type="ORF">GMRT_14916</name>
</gene>
<dbReference type="NCBIfam" id="NF001756">
    <property type="entry name" value="PRK00484.1"/>
    <property type="match status" value="1"/>
</dbReference>
<evidence type="ECO:0000256" key="6">
    <source>
        <dbReference type="ARBA" id="ARBA00022741"/>
    </source>
</evidence>
<dbReference type="GO" id="GO:0005524">
    <property type="term" value="F:ATP binding"/>
    <property type="evidence" value="ECO:0007669"/>
    <property type="project" value="UniProtKB-KW"/>
</dbReference>
<keyword evidence="15" id="KW-1185">Reference proteome</keyword>
<dbReference type="FunFam" id="2.40.50.140:FF:000050">
    <property type="entry name" value="Lysine--tRNA ligase"/>
    <property type="match status" value="1"/>
</dbReference>
<comment type="similarity">
    <text evidence="2">Belongs to the class-II aminoacyl-tRNA synthetase family.</text>
</comment>
<dbReference type="GO" id="GO:0000049">
    <property type="term" value="F:tRNA binding"/>
    <property type="evidence" value="ECO:0007669"/>
    <property type="project" value="TreeGrafter"/>
</dbReference>
<evidence type="ECO:0000256" key="1">
    <source>
        <dbReference type="ARBA" id="ARBA00004496"/>
    </source>
</evidence>
<dbReference type="InterPro" id="IPR034762">
    <property type="entry name" value="Lys-tRNA-ligase_II_bac/euk"/>
</dbReference>
<dbReference type="HAMAP" id="MF_00252">
    <property type="entry name" value="Lys_tRNA_synth_class2"/>
    <property type="match status" value="1"/>
</dbReference>
<dbReference type="Pfam" id="PF00152">
    <property type="entry name" value="tRNA-synt_2"/>
    <property type="match status" value="1"/>
</dbReference>
<feature type="region of interest" description="Disordered" evidence="12">
    <location>
        <begin position="1"/>
        <end position="48"/>
    </location>
</feature>
<dbReference type="GO" id="GO:0006430">
    <property type="term" value="P:lysyl-tRNA aminoacylation"/>
    <property type="evidence" value="ECO:0007669"/>
    <property type="project" value="InterPro"/>
</dbReference>
<proteinExistence type="inferred from homology"/>
<dbReference type="InterPro" id="IPR004364">
    <property type="entry name" value="Aa-tRNA-synt_II"/>
</dbReference>
<evidence type="ECO:0000256" key="8">
    <source>
        <dbReference type="ARBA" id="ARBA00022917"/>
    </source>
</evidence>
<evidence type="ECO:0000256" key="4">
    <source>
        <dbReference type="ARBA" id="ARBA00022490"/>
    </source>
</evidence>
<dbReference type="OrthoDB" id="21243at2759"/>
<evidence type="ECO:0000313" key="14">
    <source>
        <dbReference type="EMBL" id="TNJ27742.1"/>
    </source>
</evidence>
<dbReference type="FunFam" id="3.30.930.10:FF:000238">
    <property type="entry name" value="Lysine--tRNA ligase"/>
    <property type="match status" value="1"/>
</dbReference>
<evidence type="ECO:0000256" key="7">
    <source>
        <dbReference type="ARBA" id="ARBA00022840"/>
    </source>
</evidence>
<evidence type="ECO:0000256" key="11">
    <source>
        <dbReference type="ARBA" id="ARBA00048573"/>
    </source>
</evidence>
<dbReference type="PROSITE" id="PS50862">
    <property type="entry name" value="AA_TRNA_LIGASE_II"/>
    <property type="match status" value="1"/>
</dbReference>
<protein>
    <recommendedName>
        <fullName evidence="3">lysine--tRNA ligase</fullName>
        <ecNumber evidence="3">6.1.1.6</ecNumber>
    </recommendedName>
    <alternativeName>
        <fullName evidence="10">Lysyl-tRNA synthetase</fullName>
    </alternativeName>
</protein>
<dbReference type="Gene3D" id="3.30.930.10">
    <property type="entry name" value="Bira Bifunctional Protein, Domain 2"/>
    <property type="match status" value="1"/>
</dbReference>
<sequence length="586" mass="67067">MSEVTLHLDPVTGEHVSKNELKKRQKQREKEREREERARERASDEKVDPSKYFENRSVELIKLRDTGVLNAWPHKFAVDLTLPAFRKAYGGLAPEEIDFSQEVSIAGRIMSIRGAGAHLVFYTIGGEGVTVQLYAQHLTDTKEDGGSNLEANDPRLQIRFDWGLVHSTLRRGDIVGARGYPTATKRGELSIIPLDLVLLSPCLRMLPNGPRALQDPDVRFRQRYLDFIVNGTGDTILRRSKIISFIRKFMLDRKDFIEVETPMLQTIHGGASAQPFVCHSNDLGQDIYLRIAPELFLKRLVVGGLDRVFEINKNFRNESADQTHSPEFTMMEAYAAYWDLYDMCDLIEELISELVRWYNITFNGVRLPDAKNHYKIHFRSHRGEDYDIDFARPWKRVSIIDELERILSVTLPRPLDSPECNSFLLRLLAEKKIECTPPHTTARLIDKLVEVYLETLTPNPIFLMDHPILMSPLAKPHRSKPELTERFEVFISCFEISNAYTELNNSIIQRDNFQAQARDKSSGDLEAMEYDEDFCKCLDYGLPPTGGIGIGIDRLIMLLTNSSNIRDVIAFPLMGHIADTAQRKSK</sequence>
<dbReference type="CDD" id="cd00775">
    <property type="entry name" value="LysRS_core"/>
    <property type="match status" value="1"/>
</dbReference>
<dbReference type="Gene3D" id="2.40.50.140">
    <property type="entry name" value="Nucleic acid-binding proteins"/>
    <property type="match status" value="1"/>
</dbReference>
<keyword evidence="6" id="KW-0547">Nucleotide-binding</keyword>
<dbReference type="CDD" id="cd04322">
    <property type="entry name" value="LysRS_N"/>
    <property type="match status" value="1"/>
</dbReference>
<dbReference type="InterPro" id="IPR012340">
    <property type="entry name" value="NA-bd_OB-fold"/>
</dbReference>
<dbReference type="PIRSF" id="PIRSF039101">
    <property type="entry name" value="LysRS2"/>
    <property type="match status" value="1"/>
</dbReference>